<dbReference type="InterPro" id="IPR001054">
    <property type="entry name" value="A/G_cyclase"/>
</dbReference>
<dbReference type="InterPro" id="IPR029016">
    <property type="entry name" value="GAF-like_dom_sf"/>
</dbReference>
<dbReference type="SMART" id="SM00065">
    <property type="entry name" value="GAF"/>
    <property type="match status" value="2"/>
</dbReference>
<dbReference type="PROSITE" id="PS50112">
    <property type="entry name" value="PAS"/>
    <property type="match status" value="1"/>
</dbReference>
<feature type="region of interest" description="Disordered" evidence="2">
    <location>
        <begin position="33"/>
        <end position="60"/>
    </location>
</feature>
<evidence type="ECO:0000259" key="3">
    <source>
        <dbReference type="PROSITE" id="PS50112"/>
    </source>
</evidence>
<dbReference type="EMBL" id="JAZAQF010000034">
    <property type="protein sequence ID" value="MFG3817299.1"/>
    <property type="molecule type" value="Genomic_DNA"/>
</dbReference>
<dbReference type="InterPro" id="IPR013767">
    <property type="entry name" value="PAS_fold"/>
</dbReference>
<dbReference type="SMART" id="SM00091">
    <property type="entry name" value="PAS"/>
    <property type="match status" value="1"/>
</dbReference>
<dbReference type="InterPro" id="IPR003018">
    <property type="entry name" value="GAF"/>
</dbReference>
<comment type="caution">
    <text evidence="5">The sequence shown here is derived from an EMBL/GenBank/DDBJ whole genome shotgun (WGS) entry which is preliminary data.</text>
</comment>
<reference evidence="6" key="1">
    <citation type="journal article" date="2024" name="Algal Res.">
        <title>Biochemical, toxicological and genomic investigation of a high-biomass producing Limnothrix strain isolated from Italian shallow drinking water reservoir.</title>
        <authorList>
            <person name="Simonazzi M."/>
            <person name="Shishido T.K."/>
            <person name="Delbaje E."/>
            <person name="Wahlsten M."/>
            <person name="Fewer D.P."/>
            <person name="Sivonen K."/>
            <person name="Pezzolesi L."/>
            <person name="Pistocchi R."/>
        </authorList>
    </citation>
    <scope>NUCLEOTIDE SEQUENCE [LARGE SCALE GENOMIC DNA]</scope>
    <source>
        <strain evidence="6">LRLZ20PSL1</strain>
    </source>
</reference>
<dbReference type="NCBIfam" id="TIGR00229">
    <property type="entry name" value="sensory_box"/>
    <property type="match status" value="1"/>
</dbReference>
<protein>
    <submittedName>
        <fullName evidence="5">Adenylate/guanylate cyclase domain-containing protein</fullName>
    </submittedName>
</protein>
<evidence type="ECO:0000256" key="1">
    <source>
        <dbReference type="ARBA" id="ARBA00005381"/>
    </source>
</evidence>
<dbReference type="InterPro" id="IPR035965">
    <property type="entry name" value="PAS-like_dom_sf"/>
</dbReference>
<gene>
    <name evidence="5" type="ORF">VPK24_06585</name>
</gene>
<comment type="similarity">
    <text evidence="1">Belongs to the adenylyl cyclase class-3 family.</text>
</comment>
<dbReference type="SUPFAM" id="SSF55781">
    <property type="entry name" value="GAF domain-like"/>
    <property type="match status" value="2"/>
</dbReference>
<dbReference type="Gene3D" id="3.30.450.40">
    <property type="match status" value="2"/>
</dbReference>
<name>A0ABW7CAZ5_9CYAN</name>
<evidence type="ECO:0000313" key="6">
    <source>
        <dbReference type="Proteomes" id="UP001604335"/>
    </source>
</evidence>
<dbReference type="CDD" id="cd00130">
    <property type="entry name" value="PAS"/>
    <property type="match status" value="1"/>
</dbReference>
<dbReference type="SMART" id="SM00044">
    <property type="entry name" value="CYCc"/>
    <property type="match status" value="1"/>
</dbReference>
<dbReference type="Gene3D" id="3.30.450.20">
    <property type="entry name" value="PAS domain"/>
    <property type="match status" value="1"/>
</dbReference>
<dbReference type="Pfam" id="PF00211">
    <property type="entry name" value="Guanylate_cyc"/>
    <property type="match status" value="1"/>
</dbReference>
<dbReference type="InterPro" id="IPR000014">
    <property type="entry name" value="PAS"/>
</dbReference>
<dbReference type="Pfam" id="PF00989">
    <property type="entry name" value="PAS"/>
    <property type="match status" value="1"/>
</dbReference>
<keyword evidence="6" id="KW-1185">Reference proteome</keyword>
<evidence type="ECO:0000256" key="2">
    <source>
        <dbReference type="SAM" id="MobiDB-lite"/>
    </source>
</evidence>
<feature type="domain" description="PAS" evidence="3">
    <location>
        <begin position="471"/>
        <end position="512"/>
    </location>
</feature>
<evidence type="ECO:0000313" key="5">
    <source>
        <dbReference type="EMBL" id="MFG3817299.1"/>
    </source>
</evidence>
<dbReference type="PROSITE" id="PS50125">
    <property type="entry name" value="GUANYLATE_CYCLASE_2"/>
    <property type="match status" value="1"/>
</dbReference>
<dbReference type="PANTHER" id="PTHR43081">
    <property type="entry name" value="ADENYLATE CYCLASE, TERMINAL-DIFFERENTIATION SPECIFIC-RELATED"/>
    <property type="match status" value="1"/>
</dbReference>
<feature type="domain" description="Guanylate cyclase" evidence="4">
    <location>
        <begin position="676"/>
        <end position="808"/>
    </location>
</feature>
<sequence>MAPSSPKQPIAQATILEATVVDVVATDSRATEVVTDNTAATHEASRPPANPRPSSSGGGGLVVSRQGGFKAFLAPLKRDTFKQVVTDVEDKLRVVNQTLSMLDVLNDNQGGFETVLEEMLESISLKTGELLNADRTTIYLLDEERGELWSKVAKGAPEIRIPSTVGIAGEVATSRKVINIPYDFYNDPRSAAAKKFDQQNHYRTYTMLVMPLLNEFEELVAVVQLINKLKPGVDPSTGLADKIDLEGFTSHDEQVFREFAPSIRLILESSRAFYAAIKRQRAANALMKATEGLSKSSLDLEETLANVMDQAKELMQADRSTLWLYDENKNQLWTKIPINGRPTEIRIDAASTAFAAQVAQSGQPLRIDFDLYDRPDSETSKQTDQRSGYRTCSMLCMPVFNADRHLIGVTQLINKKRQGEFPAYDPTDWPAAPECWKASFDSSDQEFMEAFNIQAGVALQNAKLFAEIKQQEQMQKDILRSLSDGVISTDKNGKILAANDSAKKLLGLESDDELEGLSVTDVVRLKAKADREGGDKFNQWVQAALSASEEKARRQYYPDQTLMPSTLIEAPPPAPAPTPVPKPPGLDDDLWDEPTMIVPEPEPEAKQEEHSVNLSLNTIADAADPTQVRGALIVMEDISDEKRLKSTMYRYMTQELAEQLLASGETKMGGDRKDVSVLFSDIRSYTTITESMTAEEVVAMLNEYFESMVDAVFQHKGTLDKYIGDAIMAVFGSPLPLDDHAWMAVQTAVDMRHRLVEFNLKRREQGKKEISIGIGLHSDEVISGNIGSSRRMEFTAIGDGVNLGSRLEGATKQYGCDILISENTYRKCNPDRLWARELDYIKVKGKNKPVSVYEIIAIKEGPLAREVPQAKLDILDHYGRGRRLYLDRQFARAMAEFGMVLEINKDEKAAQLQLQRCQHYLTNPPESEWDGAFTMTSK</sequence>
<dbReference type="RefSeq" id="WP_393011534.1">
    <property type="nucleotide sequence ID" value="NZ_JAZAQF010000034.1"/>
</dbReference>
<dbReference type="SUPFAM" id="SSF55785">
    <property type="entry name" value="PYP-like sensor domain (PAS domain)"/>
    <property type="match status" value="1"/>
</dbReference>
<dbReference type="InterPro" id="IPR050697">
    <property type="entry name" value="Adenylyl/Guanylyl_Cyclase_3/4"/>
</dbReference>
<organism evidence="5 6">
    <name type="scientific">Limnothrix redekei LRLZ20PSL1</name>
    <dbReference type="NCBI Taxonomy" id="3112953"/>
    <lineage>
        <taxon>Bacteria</taxon>
        <taxon>Bacillati</taxon>
        <taxon>Cyanobacteriota</taxon>
        <taxon>Cyanophyceae</taxon>
        <taxon>Pseudanabaenales</taxon>
        <taxon>Pseudanabaenaceae</taxon>
        <taxon>Limnothrix</taxon>
    </lineage>
</organism>
<dbReference type="SUPFAM" id="SSF55073">
    <property type="entry name" value="Nucleotide cyclase"/>
    <property type="match status" value="1"/>
</dbReference>
<dbReference type="Gene3D" id="3.30.70.1230">
    <property type="entry name" value="Nucleotide cyclase"/>
    <property type="match status" value="1"/>
</dbReference>
<dbReference type="CDD" id="cd07302">
    <property type="entry name" value="CHD"/>
    <property type="match status" value="1"/>
</dbReference>
<dbReference type="PANTHER" id="PTHR43081:SF1">
    <property type="entry name" value="ADENYLATE CYCLASE, TERMINAL-DIFFERENTIATION SPECIFIC"/>
    <property type="match status" value="1"/>
</dbReference>
<proteinExistence type="inferred from homology"/>
<dbReference type="Pfam" id="PF01590">
    <property type="entry name" value="GAF"/>
    <property type="match status" value="2"/>
</dbReference>
<evidence type="ECO:0000259" key="4">
    <source>
        <dbReference type="PROSITE" id="PS50125"/>
    </source>
</evidence>
<dbReference type="InterPro" id="IPR029787">
    <property type="entry name" value="Nucleotide_cyclase"/>
</dbReference>
<dbReference type="Proteomes" id="UP001604335">
    <property type="component" value="Unassembled WGS sequence"/>
</dbReference>
<accession>A0ABW7CAZ5</accession>